<sequence length="328" mass="34560">MNTITRRAAVGCCIAWLALAGISPAVLAQGAYPSKSVKIVVPYPPGGTNDSVARLLAQRLGERMGQPFIVENKPGASGNLGAELVARSPADGYTLVLVTMGHTIHPSLYKNLRYDIRTDLAPITELTSGPALLMVNPALGINSVKDLIARAKARPGELNFTSAGNGSSTHLATEYFDSQAGIKMTHIPFNGSAPAMMDVIAGNSQVVMDMMYSAMPQVKGGKLKAIAQTGAKRSPALPDVPTVAEAGLPGFEVTVWNGLMAPAGTPKDVIARLNTEIRHELDSADFKERLAAQGYEPAGNTPEQFGKLIAADIERWSKVVKTSGAKAE</sequence>
<protein>
    <submittedName>
        <fullName evidence="3">ABC transporter substrate-binding protein</fullName>
    </submittedName>
</protein>
<evidence type="ECO:0000256" key="1">
    <source>
        <dbReference type="ARBA" id="ARBA00006987"/>
    </source>
</evidence>
<feature type="signal peptide" evidence="2">
    <location>
        <begin position="1"/>
        <end position="28"/>
    </location>
</feature>
<gene>
    <name evidence="3" type="ORF">A3K87_00120</name>
</gene>
<dbReference type="CDD" id="cd13578">
    <property type="entry name" value="PBP2_Bug27"/>
    <property type="match status" value="1"/>
</dbReference>
<dbReference type="PANTHER" id="PTHR42928">
    <property type="entry name" value="TRICARBOXYLATE-BINDING PROTEIN"/>
    <property type="match status" value="1"/>
</dbReference>
<dbReference type="Gene3D" id="3.40.190.10">
    <property type="entry name" value="Periplasmic binding protein-like II"/>
    <property type="match status" value="1"/>
</dbReference>
<keyword evidence="2" id="KW-0732">Signal</keyword>
<dbReference type="Pfam" id="PF03401">
    <property type="entry name" value="TctC"/>
    <property type="match status" value="1"/>
</dbReference>
<dbReference type="InterPro" id="IPR005064">
    <property type="entry name" value="BUG"/>
</dbReference>
<dbReference type="PIRSF" id="PIRSF017082">
    <property type="entry name" value="YflP"/>
    <property type="match status" value="1"/>
</dbReference>
<dbReference type="SUPFAM" id="SSF53850">
    <property type="entry name" value="Periplasmic binding protein-like II"/>
    <property type="match status" value="1"/>
</dbReference>
<evidence type="ECO:0000256" key="2">
    <source>
        <dbReference type="SAM" id="SignalP"/>
    </source>
</evidence>
<dbReference type="InterPro" id="IPR042100">
    <property type="entry name" value="Bug_dom1"/>
</dbReference>
<comment type="similarity">
    <text evidence="1">Belongs to the UPF0065 (bug) family.</text>
</comment>
<accession>A0AA91DUS5</accession>
<comment type="caution">
    <text evidence="3">The sequence shown here is derived from an EMBL/GenBank/DDBJ whole genome shotgun (WGS) entry which is preliminary data.</text>
</comment>
<dbReference type="RefSeq" id="WP_081265678.1">
    <property type="nucleotide sequence ID" value="NZ_LVHG01000001.1"/>
</dbReference>
<evidence type="ECO:0000313" key="3">
    <source>
        <dbReference type="EMBL" id="OAK67041.1"/>
    </source>
</evidence>
<dbReference type="AlphaFoldDB" id="A0AA91DUS5"/>
<dbReference type="PANTHER" id="PTHR42928:SF5">
    <property type="entry name" value="BLR1237 PROTEIN"/>
    <property type="match status" value="1"/>
</dbReference>
<proteinExistence type="inferred from homology"/>
<organism evidence="3 4">
    <name type="scientific">Variovorax paradoxus</name>
    <dbReference type="NCBI Taxonomy" id="34073"/>
    <lineage>
        <taxon>Bacteria</taxon>
        <taxon>Pseudomonadati</taxon>
        <taxon>Pseudomonadota</taxon>
        <taxon>Betaproteobacteria</taxon>
        <taxon>Burkholderiales</taxon>
        <taxon>Comamonadaceae</taxon>
        <taxon>Variovorax</taxon>
    </lineage>
</organism>
<evidence type="ECO:0000313" key="4">
    <source>
        <dbReference type="Proteomes" id="UP000077852"/>
    </source>
</evidence>
<dbReference type="Gene3D" id="3.40.190.150">
    <property type="entry name" value="Bordetella uptake gene, domain 1"/>
    <property type="match status" value="1"/>
</dbReference>
<dbReference type="Proteomes" id="UP000077852">
    <property type="component" value="Unassembled WGS sequence"/>
</dbReference>
<feature type="chain" id="PRO_5041666538" evidence="2">
    <location>
        <begin position="29"/>
        <end position="328"/>
    </location>
</feature>
<reference evidence="3 4" key="1">
    <citation type="submission" date="2016-03" db="EMBL/GenBank/DDBJ databases">
        <title>Genome sequence of Variovorax paradoxus KB5.</title>
        <authorList>
            <person name="Jeong H."/>
            <person name="Hong C.E."/>
            <person name="Jo S.H."/>
            <person name="Park J.M."/>
        </authorList>
    </citation>
    <scope>NUCLEOTIDE SEQUENCE [LARGE SCALE GENOMIC DNA]</scope>
    <source>
        <strain evidence="3 4">KB5</strain>
    </source>
</reference>
<dbReference type="EMBL" id="LVHG01000001">
    <property type="protein sequence ID" value="OAK67041.1"/>
    <property type="molecule type" value="Genomic_DNA"/>
</dbReference>
<name>A0AA91DUS5_VARPD</name>